<dbReference type="Pfam" id="PF14206">
    <property type="entry name" value="Cys_rich_CPCC"/>
    <property type="match status" value="1"/>
</dbReference>
<evidence type="ECO:0000313" key="3">
    <source>
        <dbReference type="EMBL" id="ACA67254.1"/>
    </source>
</evidence>
<dbReference type="AlphaFoldDB" id="A0A0H3AYS1"/>
<dbReference type="InterPro" id="IPR025983">
    <property type="entry name" value="Cys_rich_CPCC"/>
</dbReference>
<reference evidence="3" key="1">
    <citation type="submission" date="2008-02" db="EMBL/GenBank/DDBJ databases">
        <title>Complete sequence of Yersinia pseudotuberculosis YPIII.</title>
        <authorList>
            <consortium name="US DOE Joint Genome Institute"/>
            <person name="Challacombe J.F."/>
            <person name="Bruce D."/>
            <person name="Detter J.C."/>
            <person name="Green L."/>
            <person name="Land M."/>
            <person name="Munk C."/>
            <person name="Lindler L.E."/>
            <person name="Nikolich M.P."/>
            <person name="Brettin T."/>
        </authorList>
    </citation>
    <scope>NUCLEOTIDE SEQUENCE</scope>
    <source>
        <strain evidence="3">YPIII</strain>
    </source>
</reference>
<proteinExistence type="predicted"/>
<dbReference type="KEGG" id="ypy:YPK_0953"/>
<name>A0A0H3AYS1_YERPY</name>
<sequence>MITEDYPCPCCGEKVFEALGEHDICPNCDWEDDPFQSKNPERSGGANKMSLNEAKEAYKQGRKVI</sequence>
<protein>
    <recommendedName>
        <fullName evidence="2">Cysteine-rich CPCC domain-containing protein</fullName>
    </recommendedName>
</protein>
<accession>A0A0H3AYS1</accession>
<gene>
    <name evidence="3" type="ordered locus">YPK_0953</name>
</gene>
<organism evidence="3">
    <name type="scientific">Yersinia pseudotuberculosis serotype O:3 (strain YPIII)</name>
    <dbReference type="NCBI Taxonomy" id="502800"/>
    <lineage>
        <taxon>Bacteria</taxon>
        <taxon>Pseudomonadati</taxon>
        <taxon>Pseudomonadota</taxon>
        <taxon>Gammaproteobacteria</taxon>
        <taxon>Enterobacterales</taxon>
        <taxon>Yersiniaceae</taxon>
        <taxon>Yersinia</taxon>
    </lineage>
</organism>
<dbReference type="PATRIC" id="fig|502800.11.peg.1580"/>
<evidence type="ECO:0000259" key="2">
    <source>
        <dbReference type="Pfam" id="PF14206"/>
    </source>
</evidence>
<feature type="region of interest" description="Disordered" evidence="1">
    <location>
        <begin position="36"/>
        <end position="65"/>
    </location>
</feature>
<feature type="domain" description="Cysteine-rich CPCC" evidence="2">
    <location>
        <begin position="6"/>
        <end position="60"/>
    </location>
</feature>
<dbReference type="EMBL" id="CP000950">
    <property type="protein sequence ID" value="ACA67254.1"/>
    <property type="molecule type" value="Genomic_DNA"/>
</dbReference>
<evidence type="ECO:0000256" key="1">
    <source>
        <dbReference type="SAM" id="MobiDB-lite"/>
    </source>
</evidence>